<protein>
    <submittedName>
        <fullName evidence="1">Uncharacterized protein</fullName>
    </submittedName>
</protein>
<name>A0A814DQE0_9BILA</name>
<accession>A0A814DQE0</accession>
<dbReference type="AlphaFoldDB" id="A0A814DQE0"/>
<organism evidence="1 2">
    <name type="scientific">Brachionus calyciflorus</name>
    <dbReference type="NCBI Taxonomy" id="104777"/>
    <lineage>
        <taxon>Eukaryota</taxon>
        <taxon>Metazoa</taxon>
        <taxon>Spiralia</taxon>
        <taxon>Gnathifera</taxon>
        <taxon>Rotifera</taxon>
        <taxon>Eurotatoria</taxon>
        <taxon>Monogononta</taxon>
        <taxon>Pseudotrocha</taxon>
        <taxon>Ploima</taxon>
        <taxon>Brachionidae</taxon>
        <taxon>Brachionus</taxon>
    </lineage>
</organism>
<keyword evidence="2" id="KW-1185">Reference proteome</keyword>
<reference evidence="1" key="1">
    <citation type="submission" date="2021-02" db="EMBL/GenBank/DDBJ databases">
        <authorList>
            <person name="Nowell W R."/>
        </authorList>
    </citation>
    <scope>NUCLEOTIDE SEQUENCE</scope>
    <source>
        <strain evidence="1">Ploen Becks lab</strain>
    </source>
</reference>
<comment type="caution">
    <text evidence="1">The sequence shown here is derived from an EMBL/GenBank/DDBJ whole genome shotgun (WGS) entry which is preliminary data.</text>
</comment>
<sequence length="107" mass="12863">MNKFRSKIIEYYSDLVNKIDKYAESILIPDFDIFETLMVTAYRSKININDEREQFSIAIEKSRAENLDNLLSKNIQKDMEIEKQELFEKNYPFFFHEHGKLVICPKF</sequence>
<dbReference type="Proteomes" id="UP000663879">
    <property type="component" value="Unassembled WGS sequence"/>
</dbReference>
<evidence type="ECO:0000313" key="1">
    <source>
        <dbReference type="EMBL" id="CAF0960289.1"/>
    </source>
</evidence>
<dbReference type="EMBL" id="CAJNOC010002964">
    <property type="protein sequence ID" value="CAF0960289.1"/>
    <property type="molecule type" value="Genomic_DNA"/>
</dbReference>
<proteinExistence type="predicted"/>
<evidence type="ECO:0000313" key="2">
    <source>
        <dbReference type="Proteomes" id="UP000663879"/>
    </source>
</evidence>
<gene>
    <name evidence="1" type="ORF">OXX778_LOCUS14411</name>
</gene>